<dbReference type="EMBL" id="JAVRRD010000031">
    <property type="protein sequence ID" value="KAK5046341.1"/>
    <property type="molecule type" value="Genomic_DNA"/>
</dbReference>
<dbReference type="GeneID" id="89976648"/>
<name>A0AAV9MXB4_9EURO</name>
<sequence length="256" mass="28322">MSDSASPSDNASTSATSTSPLAGVLWVTTSVMNPKVTAALLDAWYDEHKTDVLGCPGNGRLFLRYKNIDKSVDDFADPKFADRFTPTASIQNIANAGWPYLAFVKLSDLQWLVSQQFIDMPRVSKLLPLEAHGSIGSAFSNWHAGLRSYETIARLGGSSESTERPQYIVSIQTEQGDTSTLEALDKKFVNLPGFRGSLKYRNVNGLLEYQEPGPLPEGLVLYEFDEQPPAETLENEQIRTDVWELTIEWGDLSLVL</sequence>
<dbReference type="RefSeq" id="XP_064701935.1">
    <property type="nucleotide sequence ID" value="XM_064852030.1"/>
</dbReference>
<dbReference type="AlphaFoldDB" id="A0AAV9MXB4"/>
<proteinExistence type="predicted"/>
<reference evidence="1 2" key="1">
    <citation type="submission" date="2023-08" db="EMBL/GenBank/DDBJ databases">
        <title>Black Yeasts Isolated from many extreme environments.</title>
        <authorList>
            <person name="Coleine C."/>
            <person name="Stajich J.E."/>
            <person name="Selbmann L."/>
        </authorList>
    </citation>
    <scope>NUCLEOTIDE SEQUENCE [LARGE SCALE GENOMIC DNA]</scope>
    <source>
        <strain evidence="1 2">CCFEE 5792</strain>
    </source>
</reference>
<organism evidence="1 2">
    <name type="scientific">Exophiala bonariae</name>
    <dbReference type="NCBI Taxonomy" id="1690606"/>
    <lineage>
        <taxon>Eukaryota</taxon>
        <taxon>Fungi</taxon>
        <taxon>Dikarya</taxon>
        <taxon>Ascomycota</taxon>
        <taxon>Pezizomycotina</taxon>
        <taxon>Eurotiomycetes</taxon>
        <taxon>Chaetothyriomycetidae</taxon>
        <taxon>Chaetothyriales</taxon>
        <taxon>Herpotrichiellaceae</taxon>
        <taxon>Exophiala</taxon>
    </lineage>
</organism>
<accession>A0AAV9MXB4</accession>
<comment type="caution">
    <text evidence="1">The sequence shown here is derived from an EMBL/GenBank/DDBJ whole genome shotgun (WGS) entry which is preliminary data.</text>
</comment>
<protein>
    <recommendedName>
        <fullName evidence="3">EthD domain-containing protein</fullName>
    </recommendedName>
</protein>
<dbReference type="Proteomes" id="UP001358417">
    <property type="component" value="Unassembled WGS sequence"/>
</dbReference>
<gene>
    <name evidence="1" type="ORF">LTR84_008485</name>
</gene>
<evidence type="ECO:0000313" key="1">
    <source>
        <dbReference type="EMBL" id="KAK5046341.1"/>
    </source>
</evidence>
<keyword evidence="2" id="KW-1185">Reference proteome</keyword>
<evidence type="ECO:0000313" key="2">
    <source>
        <dbReference type="Proteomes" id="UP001358417"/>
    </source>
</evidence>
<evidence type="ECO:0008006" key="3">
    <source>
        <dbReference type="Google" id="ProtNLM"/>
    </source>
</evidence>